<dbReference type="Gene3D" id="3.30.450.20">
    <property type="entry name" value="PAS domain"/>
    <property type="match status" value="2"/>
</dbReference>
<dbReference type="Pfam" id="PF08448">
    <property type="entry name" value="PAS_4"/>
    <property type="match status" value="2"/>
</dbReference>
<proteinExistence type="predicted"/>
<evidence type="ECO:0000256" key="3">
    <source>
        <dbReference type="SAM" id="Coils"/>
    </source>
</evidence>
<feature type="compositionally biased region" description="Low complexity" evidence="4">
    <location>
        <begin position="354"/>
        <end position="364"/>
    </location>
</feature>
<dbReference type="Proteomes" id="UP000663918">
    <property type="component" value="Chromosome"/>
</dbReference>
<sequence length="651" mass="68324">MLLEGEVNWTVVFAVLAVAGHVVALIAIWFALRNRIRHASASGELNQVQKVAAETDKRLFETLNAIPVAIVQTDTQGKFTFANKAAHQLMGRRDAELLGLRFHSATWGITFPDGRPIPPDMLPSARALRGQTVRGFQHILANPSSRRKMLVSVTAMPIENEYGQIIGSTAAVVETEGLTTPEAPPAPEPAIVHPDADLTRRVFDSATSGLVVVSTHGVVREANPVALDRLGRTEGVIGADFAETFLADGQRVEGRQTLRAALQAPAGAADVIIATQADGAIVAWRILPLTNSEGVVDALLLAGDEHVPEPEVAVEPEIVPEPEAMVEPAFVTADIPEPEVQPAFEPEPIPAEAPAFDAAFDGPASGPVPGPDALDEDMPTVEPASDSAELDALRRERDAALRQAEAARAEAETAMAEADRIEARARAEEDNVRRLEGIGRVTGGMAQDFNALLGVMTSALDMMLKQAEDPAKVRRLGQAALAAGQRGEAMTARLSALSMDDENAPRTLDAGVLLRAMESRLRALAGPGVDLMIEGPSAPAIVRLDPVAFEGAVRALVANAVEAVSGSGSVAVRLETTEAGARLSVRDTGPGMDRDVIARAQEPFFTTKTGAAGLGLAQARAFARQSGGTLTIDSAPGEGAEVAVTLPAEAA</sequence>
<dbReference type="GO" id="GO:0004673">
    <property type="term" value="F:protein histidine kinase activity"/>
    <property type="evidence" value="ECO:0007669"/>
    <property type="project" value="UniProtKB-EC"/>
</dbReference>
<dbReference type="PROSITE" id="PS50109">
    <property type="entry name" value="HIS_KIN"/>
    <property type="match status" value="1"/>
</dbReference>
<dbReference type="InterPro" id="IPR036890">
    <property type="entry name" value="HATPase_C_sf"/>
</dbReference>
<dbReference type="SMART" id="SM00091">
    <property type="entry name" value="PAS"/>
    <property type="match status" value="2"/>
</dbReference>
<evidence type="ECO:0000256" key="1">
    <source>
        <dbReference type="ARBA" id="ARBA00000085"/>
    </source>
</evidence>
<dbReference type="PRINTS" id="PR00344">
    <property type="entry name" value="BCTRLSENSOR"/>
</dbReference>
<dbReference type="InterPro" id="IPR013656">
    <property type="entry name" value="PAS_4"/>
</dbReference>
<accession>A0A975GUV3</accession>
<protein>
    <recommendedName>
        <fullName evidence="2">histidine kinase</fullName>
        <ecNumber evidence="2">2.7.13.3</ecNumber>
    </recommendedName>
</protein>
<feature type="domain" description="PAS" evidence="7">
    <location>
        <begin position="55"/>
        <end position="99"/>
    </location>
</feature>
<dbReference type="Gene3D" id="3.30.565.10">
    <property type="entry name" value="Histidine kinase-like ATPase, C-terminal domain"/>
    <property type="match status" value="1"/>
</dbReference>
<dbReference type="RefSeq" id="WP_207869240.1">
    <property type="nucleotide sequence ID" value="NZ_CP062222.1"/>
</dbReference>
<dbReference type="Gene3D" id="1.10.287.130">
    <property type="match status" value="1"/>
</dbReference>
<dbReference type="InterPro" id="IPR003594">
    <property type="entry name" value="HATPase_dom"/>
</dbReference>
<organism evidence="8 9">
    <name type="scientific">Brevundimonas goettingensis</name>
    <dbReference type="NCBI Taxonomy" id="2774190"/>
    <lineage>
        <taxon>Bacteria</taxon>
        <taxon>Pseudomonadati</taxon>
        <taxon>Pseudomonadota</taxon>
        <taxon>Alphaproteobacteria</taxon>
        <taxon>Caulobacterales</taxon>
        <taxon>Caulobacteraceae</taxon>
        <taxon>Brevundimonas</taxon>
    </lineage>
</organism>
<keyword evidence="5" id="KW-0472">Membrane</keyword>
<name>A0A975GUV3_9CAUL</name>
<feature type="domain" description="Histidine kinase" evidence="6">
    <location>
        <begin position="444"/>
        <end position="650"/>
    </location>
</feature>
<dbReference type="InterPro" id="IPR035965">
    <property type="entry name" value="PAS-like_dom_sf"/>
</dbReference>
<dbReference type="PANTHER" id="PTHR43065">
    <property type="entry name" value="SENSOR HISTIDINE KINASE"/>
    <property type="match status" value="1"/>
</dbReference>
<dbReference type="Pfam" id="PF02518">
    <property type="entry name" value="HATPase_c"/>
    <property type="match status" value="1"/>
</dbReference>
<keyword evidence="5" id="KW-0812">Transmembrane</keyword>
<evidence type="ECO:0000259" key="6">
    <source>
        <dbReference type="PROSITE" id="PS50109"/>
    </source>
</evidence>
<dbReference type="EMBL" id="CP062222">
    <property type="protein sequence ID" value="QTC90657.1"/>
    <property type="molecule type" value="Genomic_DNA"/>
</dbReference>
<keyword evidence="9" id="KW-1185">Reference proteome</keyword>
<dbReference type="CDD" id="cd00130">
    <property type="entry name" value="PAS"/>
    <property type="match status" value="1"/>
</dbReference>
<evidence type="ECO:0000259" key="7">
    <source>
        <dbReference type="PROSITE" id="PS50112"/>
    </source>
</evidence>
<feature type="transmembrane region" description="Helical" evidence="5">
    <location>
        <begin position="12"/>
        <end position="32"/>
    </location>
</feature>
<gene>
    <name evidence="8" type="ORF">IFJ75_15645</name>
</gene>
<dbReference type="PROSITE" id="PS50112">
    <property type="entry name" value="PAS"/>
    <property type="match status" value="1"/>
</dbReference>
<keyword evidence="3" id="KW-0175">Coiled coil</keyword>
<dbReference type="InterPro" id="IPR000014">
    <property type="entry name" value="PAS"/>
</dbReference>
<dbReference type="PANTHER" id="PTHR43065:SF42">
    <property type="entry name" value="TWO-COMPONENT SENSOR PPRA"/>
    <property type="match status" value="1"/>
</dbReference>
<keyword evidence="5" id="KW-1133">Transmembrane helix</keyword>
<dbReference type="SUPFAM" id="SSF55874">
    <property type="entry name" value="ATPase domain of HSP90 chaperone/DNA topoisomerase II/histidine kinase"/>
    <property type="match status" value="1"/>
</dbReference>
<dbReference type="AlphaFoldDB" id="A0A975GUV3"/>
<feature type="region of interest" description="Disordered" evidence="4">
    <location>
        <begin position="354"/>
        <end position="389"/>
    </location>
</feature>
<evidence type="ECO:0000313" key="8">
    <source>
        <dbReference type="EMBL" id="QTC90657.1"/>
    </source>
</evidence>
<dbReference type="KEGG" id="bgoe:IFJ75_15645"/>
<dbReference type="InterPro" id="IPR004358">
    <property type="entry name" value="Sig_transdc_His_kin-like_C"/>
</dbReference>
<evidence type="ECO:0000313" key="9">
    <source>
        <dbReference type="Proteomes" id="UP000663918"/>
    </source>
</evidence>
<evidence type="ECO:0000256" key="2">
    <source>
        <dbReference type="ARBA" id="ARBA00012438"/>
    </source>
</evidence>
<dbReference type="InterPro" id="IPR005467">
    <property type="entry name" value="His_kinase_dom"/>
</dbReference>
<evidence type="ECO:0000256" key="5">
    <source>
        <dbReference type="SAM" id="Phobius"/>
    </source>
</evidence>
<dbReference type="SUPFAM" id="SSF55785">
    <property type="entry name" value="PYP-like sensor domain (PAS domain)"/>
    <property type="match status" value="2"/>
</dbReference>
<dbReference type="EC" id="2.7.13.3" evidence="2"/>
<dbReference type="SMART" id="SM00387">
    <property type="entry name" value="HATPase_c"/>
    <property type="match status" value="1"/>
</dbReference>
<comment type="catalytic activity">
    <reaction evidence="1">
        <text>ATP + protein L-histidine = ADP + protein N-phospho-L-histidine.</text>
        <dbReference type="EC" id="2.7.13.3"/>
    </reaction>
</comment>
<feature type="coiled-coil region" evidence="3">
    <location>
        <begin position="390"/>
        <end position="438"/>
    </location>
</feature>
<reference evidence="8" key="1">
    <citation type="submission" date="2020-09" db="EMBL/GenBank/DDBJ databases">
        <title>Brevundimonas sp. LVF2 isolated from a puddle in Goettingen, Germany.</title>
        <authorList>
            <person name="Friedrich I."/>
            <person name="Klassen A."/>
            <person name="Hannes N."/>
            <person name="Schneider D."/>
            <person name="Hertel R."/>
            <person name="Daniel R."/>
        </authorList>
    </citation>
    <scope>NUCLEOTIDE SEQUENCE</scope>
    <source>
        <strain evidence="8">LVF2</strain>
    </source>
</reference>
<evidence type="ECO:0000256" key="4">
    <source>
        <dbReference type="SAM" id="MobiDB-lite"/>
    </source>
</evidence>